<evidence type="ECO:0000256" key="3">
    <source>
        <dbReference type="ARBA" id="ARBA00023216"/>
    </source>
</evidence>
<dbReference type="GO" id="GO:0005886">
    <property type="term" value="C:plasma membrane"/>
    <property type="evidence" value="ECO:0007669"/>
    <property type="project" value="TreeGrafter"/>
</dbReference>
<comment type="similarity">
    <text evidence="1">Belongs to the annexin family.</text>
</comment>
<organism evidence="5 6">
    <name type="scientific">Rotaria socialis</name>
    <dbReference type="NCBI Taxonomy" id="392032"/>
    <lineage>
        <taxon>Eukaryota</taxon>
        <taxon>Metazoa</taxon>
        <taxon>Spiralia</taxon>
        <taxon>Gnathifera</taxon>
        <taxon>Rotifera</taxon>
        <taxon>Eurotatoria</taxon>
        <taxon>Bdelloidea</taxon>
        <taxon>Philodinida</taxon>
        <taxon>Philodinidae</taxon>
        <taxon>Rotaria</taxon>
    </lineage>
</organism>
<dbReference type="InterPro" id="IPR001464">
    <property type="entry name" value="Annexin"/>
</dbReference>
<dbReference type="Proteomes" id="UP000663873">
    <property type="component" value="Unassembled WGS sequence"/>
</dbReference>
<feature type="non-terminal residue" evidence="5">
    <location>
        <position position="1"/>
    </location>
</feature>
<dbReference type="EMBL" id="CAJOBR010073528">
    <property type="protein sequence ID" value="CAF5106556.1"/>
    <property type="molecule type" value="Genomic_DNA"/>
</dbReference>
<evidence type="ECO:0008006" key="8">
    <source>
        <dbReference type="Google" id="ProtNLM"/>
    </source>
</evidence>
<feature type="non-terminal residue" evidence="5">
    <location>
        <position position="60"/>
    </location>
</feature>
<evidence type="ECO:0000313" key="4">
    <source>
        <dbReference type="EMBL" id="CAF4974118.1"/>
    </source>
</evidence>
<proteinExistence type="inferred from homology"/>
<dbReference type="InterPro" id="IPR018502">
    <property type="entry name" value="Annexin_repeat"/>
</dbReference>
<evidence type="ECO:0000256" key="2">
    <source>
        <dbReference type="ARBA" id="ARBA00022737"/>
    </source>
</evidence>
<dbReference type="Gene3D" id="1.10.220.10">
    <property type="entry name" value="Annexin"/>
    <property type="match status" value="1"/>
</dbReference>
<dbReference type="PROSITE" id="PS51897">
    <property type="entry name" value="ANNEXIN_2"/>
    <property type="match status" value="1"/>
</dbReference>
<keyword evidence="3" id="KW-0041">Annexin</keyword>
<dbReference type="Pfam" id="PF00191">
    <property type="entry name" value="Annexin"/>
    <property type="match status" value="1"/>
</dbReference>
<dbReference type="SUPFAM" id="SSF47874">
    <property type="entry name" value="Annexin"/>
    <property type="match status" value="1"/>
</dbReference>
<protein>
    <recommendedName>
        <fullName evidence="8">Annexin</fullName>
    </recommendedName>
</protein>
<reference evidence="5" key="1">
    <citation type="submission" date="2021-02" db="EMBL/GenBank/DDBJ databases">
        <authorList>
            <person name="Nowell W R."/>
        </authorList>
    </citation>
    <scope>NUCLEOTIDE SEQUENCE</scope>
</reference>
<dbReference type="GO" id="GO:0005634">
    <property type="term" value="C:nucleus"/>
    <property type="evidence" value="ECO:0007669"/>
    <property type="project" value="TreeGrafter"/>
</dbReference>
<dbReference type="InterPro" id="IPR037104">
    <property type="entry name" value="Annexin_sf"/>
</dbReference>
<evidence type="ECO:0000313" key="7">
    <source>
        <dbReference type="Proteomes" id="UP000663873"/>
    </source>
</evidence>
<evidence type="ECO:0000313" key="6">
    <source>
        <dbReference type="Proteomes" id="UP000663848"/>
    </source>
</evidence>
<comment type="caution">
    <text evidence="5">The sequence shown here is derived from an EMBL/GenBank/DDBJ whole genome shotgun (WGS) entry which is preliminary data.</text>
</comment>
<dbReference type="PRINTS" id="PR00196">
    <property type="entry name" value="ANNEXIN"/>
</dbReference>
<dbReference type="Proteomes" id="UP000663848">
    <property type="component" value="Unassembled WGS sequence"/>
</dbReference>
<dbReference type="GO" id="GO:0001786">
    <property type="term" value="F:phosphatidylserine binding"/>
    <property type="evidence" value="ECO:0007669"/>
    <property type="project" value="TreeGrafter"/>
</dbReference>
<keyword evidence="2" id="KW-0677">Repeat</keyword>
<dbReference type="GO" id="GO:0005737">
    <property type="term" value="C:cytoplasm"/>
    <property type="evidence" value="ECO:0007669"/>
    <property type="project" value="TreeGrafter"/>
</dbReference>
<sequence length="60" mass="6776">DLIKDIKGDTSGNFNKILTNLLYSPVEYDCHELRRAVKGIGTDEEALIEILASRSNKRLK</sequence>
<accession>A0A822EMY6</accession>
<evidence type="ECO:0000313" key="5">
    <source>
        <dbReference type="EMBL" id="CAF5106556.1"/>
    </source>
</evidence>
<name>A0A822EMY6_9BILA</name>
<gene>
    <name evidence="5" type="ORF">QYT958_LOCUS45139</name>
    <name evidence="4" type="ORF">UJA718_LOCUS48934</name>
</gene>
<dbReference type="AlphaFoldDB" id="A0A822EMY6"/>
<dbReference type="GO" id="GO:0012506">
    <property type="term" value="C:vesicle membrane"/>
    <property type="evidence" value="ECO:0007669"/>
    <property type="project" value="TreeGrafter"/>
</dbReference>
<dbReference type="GO" id="GO:0005509">
    <property type="term" value="F:calcium ion binding"/>
    <property type="evidence" value="ECO:0007669"/>
    <property type="project" value="InterPro"/>
</dbReference>
<evidence type="ECO:0000256" key="1">
    <source>
        <dbReference type="ARBA" id="ARBA00007831"/>
    </source>
</evidence>
<dbReference type="EMBL" id="CAJOBP010100242">
    <property type="protein sequence ID" value="CAF4974118.1"/>
    <property type="molecule type" value="Genomic_DNA"/>
</dbReference>
<dbReference type="PANTHER" id="PTHR10502:SF25">
    <property type="entry name" value="ANNEXIN A3"/>
    <property type="match status" value="1"/>
</dbReference>
<dbReference type="GO" id="GO:0005544">
    <property type="term" value="F:calcium-dependent phospholipid binding"/>
    <property type="evidence" value="ECO:0007669"/>
    <property type="project" value="InterPro"/>
</dbReference>
<dbReference type="PANTHER" id="PTHR10502">
    <property type="entry name" value="ANNEXIN"/>
    <property type="match status" value="1"/>
</dbReference>
<keyword evidence="7" id="KW-1185">Reference proteome</keyword>